<dbReference type="EMBL" id="CAXHTA020000004">
    <property type="protein sequence ID" value="CAL5221050.1"/>
    <property type="molecule type" value="Genomic_DNA"/>
</dbReference>
<organism evidence="1 2">
    <name type="scientific">Coccomyxa viridis</name>
    <dbReference type="NCBI Taxonomy" id="1274662"/>
    <lineage>
        <taxon>Eukaryota</taxon>
        <taxon>Viridiplantae</taxon>
        <taxon>Chlorophyta</taxon>
        <taxon>core chlorophytes</taxon>
        <taxon>Trebouxiophyceae</taxon>
        <taxon>Trebouxiophyceae incertae sedis</taxon>
        <taxon>Coccomyxaceae</taxon>
        <taxon>Coccomyxa</taxon>
    </lineage>
</organism>
<comment type="caution">
    <text evidence="1">The sequence shown here is derived from an EMBL/GenBank/DDBJ whole genome shotgun (WGS) entry which is preliminary data.</text>
</comment>
<evidence type="ECO:0000313" key="1">
    <source>
        <dbReference type="EMBL" id="CAL5221050.1"/>
    </source>
</evidence>
<protein>
    <submittedName>
        <fullName evidence="1">G3173 protein</fullName>
    </submittedName>
</protein>
<keyword evidence="2" id="KW-1185">Reference proteome</keyword>
<proteinExistence type="predicted"/>
<dbReference type="Proteomes" id="UP001497392">
    <property type="component" value="Unassembled WGS sequence"/>
</dbReference>
<sequence>MRIEIPDEVRNKARTAAEAGGDIFTDEQLDKLVRQHHLQDAALFHPTSPIVQVASLAGANFRLLSWMLTLLSGTNDWCDRCDWNVGSLFNWLCKGHATQEDHKRVHKLFRGLSRRILNTNWLEAILGAEEVLGYKNTSVKRAVLEQVNAHAQSGKCVRLMDEVPGASGITWRTLFNDGFCHVLFVGDEHHYPTLADFHPASVATSFGYRQLCPPTSDPAALWCTILPCPAFMSMVEQSMEVRTDLIAVQLPDQAHAW</sequence>
<gene>
    <name evidence="1" type="primary">g3173</name>
    <name evidence="1" type="ORF">VP750_LOCUS2709</name>
</gene>
<reference evidence="1 2" key="1">
    <citation type="submission" date="2024-06" db="EMBL/GenBank/DDBJ databases">
        <authorList>
            <person name="Kraege A."/>
            <person name="Thomma B."/>
        </authorList>
    </citation>
    <scope>NUCLEOTIDE SEQUENCE [LARGE SCALE GENOMIC DNA]</scope>
</reference>
<name>A0ABP1FM56_9CHLO</name>
<accession>A0ABP1FM56</accession>
<evidence type="ECO:0000313" key="2">
    <source>
        <dbReference type="Proteomes" id="UP001497392"/>
    </source>
</evidence>